<dbReference type="Proteomes" id="UP000245207">
    <property type="component" value="Unassembled WGS sequence"/>
</dbReference>
<protein>
    <submittedName>
        <fullName evidence="1">Uncharacterized protein</fullName>
    </submittedName>
</protein>
<proteinExistence type="predicted"/>
<accession>A0A2U1KHT4</accession>
<gene>
    <name evidence="1" type="ORF">CTI12_AA602250</name>
</gene>
<reference evidence="1 2" key="1">
    <citation type="journal article" date="2018" name="Mol. Plant">
        <title>The genome of Artemisia annua provides insight into the evolution of Asteraceae family and artemisinin biosynthesis.</title>
        <authorList>
            <person name="Shen Q."/>
            <person name="Zhang L."/>
            <person name="Liao Z."/>
            <person name="Wang S."/>
            <person name="Yan T."/>
            <person name="Shi P."/>
            <person name="Liu M."/>
            <person name="Fu X."/>
            <person name="Pan Q."/>
            <person name="Wang Y."/>
            <person name="Lv Z."/>
            <person name="Lu X."/>
            <person name="Zhang F."/>
            <person name="Jiang W."/>
            <person name="Ma Y."/>
            <person name="Chen M."/>
            <person name="Hao X."/>
            <person name="Li L."/>
            <person name="Tang Y."/>
            <person name="Lv G."/>
            <person name="Zhou Y."/>
            <person name="Sun X."/>
            <person name="Brodelius P.E."/>
            <person name="Rose J.K.C."/>
            <person name="Tang K."/>
        </authorList>
    </citation>
    <scope>NUCLEOTIDE SEQUENCE [LARGE SCALE GENOMIC DNA]</scope>
    <source>
        <strain evidence="2">cv. Huhao1</strain>
        <tissue evidence="1">Leaf</tissue>
    </source>
</reference>
<dbReference type="EMBL" id="PKPP01018598">
    <property type="protein sequence ID" value="PWA36203.1"/>
    <property type="molecule type" value="Genomic_DNA"/>
</dbReference>
<dbReference type="AlphaFoldDB" id="A0A2U1KHT4"/>
<sequence length="110" mass="11380">MAQADSTGMFICDLYTFSATGNGSSNTVSALLSAYGVAFWELPSSDNPATTFSLLSACTKLTPSIGDLGWSSLSSVATIPVGDSTLPAVSRDDNLLDSAATTDYAKLNRN</sequence>
<keyword evidence="2" id="KW-1185">Reference proteome</keyword>
<organism evidence="1 2">
    <name type="scientific">Artemisia annua</name>
    <name type="common">Sweet wormwood</name>
    <dbReference type="NCBI Taxonomy" id="35608"/>
    <lineage>
        <taxon>Eukaryota</taxon>
        <taxon>Viridiplantae</taxon>
        <taxon>Streptophyta</taxon>
        <taxon>Embryophyta</taxon>
        <taxon>Tracheophyta</taxon>
        <taxon>Spermatophyta</taxon>
        <taxon>Magnoliopsida</taxon>
        <taxon>eudicotyledons</taxon>
        <taxon>Gunneridae</taxon>
        <taxon>Pentapetalae</taxon>
        <taxon>asterids</taxon>
        <taxon>campanulids</taxon>
        <taxon>Asterales</taxon>
        <taxon>Asteraceae</taxon>
        <taxon>Asteroideae</taxon>
        <taxon>Anthemideae</taxon>
        <taxon>Artemisiinae</taxon>
        <taxon>Artemisia</taxon>
    </lineage>
</organism>
<comment type="caution">
    <text evidence="1">The sequence shown here is derived from an EMBL/GenBank/DDBJ whole genome shotgun (WGS) entry which is preliminary data.</text>
</comment>
<evidence type="ECO:0000313" key="1">
    <source>
        <dbReference type="EMBL" id="PWA36203.1"/>
    </source>
</evidence>
<evidence type="ECO:0000313" key="2">
    <source>
        <dbReference type="Proteomes" id="UP000245207"/>
    </source>
</evidence>
<name>A0A2U1KHT4_ARTAN</name>